<comment type="caution">
    <text evidence="5">The sequence shown here is derived from an EMBL/GenBank/DDBJ whole genome shotgun (WGS) entry which is preliminary data.</text>
</comment>
<keyword evidence="6" id="KW-1185">Reference proteome</keyword>
<comment type="similarity">
    <text evidence="1">Belongs to the glycosyl hydrolase 25 family.</text>
</comment>
<dbReference type="Pfam" id="PF01183">
    <property type="entry name" value="Glyco_hydro_25"/>
    <property type="match status" value="1"/>
</dbReference>
<evidence type="ECO:0000259" key="4">
    <source>
        <dbReference type="PROSITE" id="PS51782"/>
    </source>
</evidence>
<dbReference type="InterPro" id="IPR036779">
    <property type="entry name" value="LysM_dom_sf"/>
</dbReference>
<dbReference type="SMART" id="SM00641">
    <property type="entry name" value="Glyco_25"/>
    <property type="match status" value="1"/>
</dbReference>
<dbReference type="SUPFAM" id="SSF54106">
    <property type="entry name" value="LysM domain"/>
    <property type="match status" value="1"/>
</dbReference>
<dbReference type="RefSeq" id="WP_137645866.1">
    <property type="nucleotide sequence ID" value="NZ_BAABRM010000026.1"/>
</dbReference>
<keyword evidence="3" id="KW-0326">Glycosidase</keyword>
<gene>
    <name evidence="5" type="ORF">ACFFGS_02900</name>
</gene>
<sequence>MVLHGFDVASYQADMNVGKVPGDFVLVKATEGTNYINPEFSKHVKQTVASNKKLGIYHFIRNDSSVKKQADYYLTTIKKYIGEAMLVLDFENTKGSSIQNQNGVRLAKQWLDYIYKKTGVRAVLYTGLSCENTLDWSSVVKSNYGLWIAQYNNYKPVTGYTPRDLYGSLKNWETAVMFQYTSNGYLTGWTSGLDLDVFYGDTSTWDKYAKATKTVTESKPVPKPKPTATGPKWVKETKTYTLKTAVKLRKSASTAAGVITVLPAGSTVKTDRAIIQGGYRWVRQPRSGGYGYLATGPKSNTLAYVKSGVAKTYYKVKSGDSWWAIANSNGMTVGKLTKLNGATASTMIHPGDKIRIK</sequence>
<dbReference type="InterPro" id="IPR018077">
    <property type="entry name" value="Glyco_hydro_fam25_subgr"/>
</dbReference>
<dbReference type="CDD" id="cd00118">
    <property type="entry name" value="LysM"/>
    <property type="match status" value="1"/>
</dbReference>
<evidence type="ECO:0000256" key="1">
    <source>
        <dbReference type="ARBA" id="ARBA00010646"/>
    </source>
</evidence>
<dbReference type="Gene3D" id="2.30.30.40">
    <property type="entry name" value="SH3 Domains"/>
    <property type="match status" value="1"/>
</dbReference>
<evidence type="ECO:0000313" key="6">
    <source>
        <dbReference type="Proteomes" id="UP001589855"/>
    </source>
</evidence>
<evidence type="ECO:0000313" key="5">
    <source>
        <dbReference type="EMBL" id="MFC0423101.1"/>
    </source>
</evidence>
<dbReference type="PANTHER" id="PTHR34135:SF2">
    <property type="entry name" value="LYSOZYME"/>
    <property type="match status" value="1"/>
</dbReference>
<feature type="domain" description="LysM" evidence="4">
    <location>
        <begin position="312"/>
        <end position="356"/>
    </location>
</feature>
<keyword evidence="2" id="KW-0378">Hydrolase</keyword>
<evidence type="ECO:0000256" key="2">
    <source>
        <dbReference type="ARBA" id="ARBA00022801"/>
    </source>
</evidence>
<name>A0ABV6K0W0_9LACO</name>
<dbReference type="PROSITE" id="PS51782">
    <property type="entry name" value="LYSM"/>
    <property type="match status" value="1"/>
</dbReference>
<dbReference type="PANTHER" id="PTHR34135">
    <property type="entry name" value="LYSOZYME"/>
    <property type="match status" value="1"/>
</dbReference>
<dbReference type="Gene3D" id="3.20.20.80">
    <property type="entry name" value="Glycosidases"/>
    <property type="match status" value="1"/>
</dbReference>
<dbReference type="InterPro" id="IPR003646">
    <property type="entry name" value="SH3-like_bac-type"/>
</dbReference>
<dbReference type="Pfam" id="PF01476">
    <property type="entry name" value="LysM"/>
    <property type="match status" value="1"/>
</dbReference>
<dbReference type="SUPFAM" id="SSF51445">
    <property type="entry name" value="(Trans)glycosidases"/>
    <property type="match status" value="1"/>
</dbReference>
<dbReference type="InterPro" id="IPR018392">
    <property type="entry name" value="LysM"/>
</dbReference>
<dbReference type="EMBL" id="JBHLUK010000014">
    <property type="protein sequence ID" value="MFC0423101.1"/>
    <property type="molecule type" value="Genomic_DNA"/>
</dbReference>
<dbReference type="InterPro" id="IPR002053">
    <property type="entry name" value="Glyco_hydro_25"/>
</dbReference>
<dbReference type="InterPro" id="IPR017853">
    <property type="entry name" value="GH"/>
</dbReference>
<dbReference type="PROSITE" id="PS51904">
    <property type="entry name" value="GLYCOSYL_HYDROL_F25_2"/>
    <property type="match status" value="1"/>
</dbReference>
<organism evidence="5 6">
    <name type="scientific">Lactiplantibacillus plajomi</name>
    <dbReference type="NCBI Taxonomy" id="1457217"/>
    <lineage>
        <taxon>Bacteria</taxon>
        <taxon>Bacillati</taxon>
        <taxon>Bacillota</taxon>
        <taxon>Bacilli</taxon>
        <taxon>Lactobacillales</taxon>
        <taxon>Lactobacillaceae</taxon>
        <taxon>Lactiplantibacillus</taxon>
    </lineage>
</organism>
<proteinExistence type="inferred from homology"/>
<reference evidence="5 6" key="1">
    <citation type="submission" date="2024-09" db="EMBL/GenBank/DDBJ databases">
        <authorList>
            <person name="Sun Q."/>
            <person name="Mori K."/>
        </authorList>
    </citation>
    <scope>NUCLEOTIDE SEQUENCE [LARGE SCALE GENOMIC DNA]</scope>
    <source>
        <strain evidence="5 6">TBRC 4575</strain>
    </source>
</reference>
<evidence type="ECO:0000256" key="3">
    <source>
        <dbReference type="ARBA" id="ARBA00023295"/>
    </source>
</evidence>
<protein>
    <submittedName>
        <fullName evidence="5">GH25 family lysozyme</fullName>
    </submittedName>
</protein>
<dbReference type="Gene3D" id="3.10.350.10">
    <property type="entry name" value="LysM domain"/>
    <property type="match status" value="1"/>
</dbReference>
<dbReference type="SMART" id="SM00257">
    <property type="entry name" value="LysM"/>
    <property type="match status" value="1"/>
</dbReference>
<accession>A0ABV6K0W0</accession>
<dbReference type="SMART" id="SM00287">
    <property type="entry name" value="SH3b"/>
    <property type="match status" value="1"/>
</dbReference>
<dbReference type="Proteomes" id="UP001589855">
    <property type="component" value="Unassembled WGS sequence"/>
</dbReference>